<keyword evidence="1" id="KW-1133">Transmembrane helix</keyword>
<gene>
    <name evidence="2" type="ORF">SBA1_1150002</name>
</gene>
<feature type="transmembrane region" description="Helical" evidence="1">
    <location>
        <begin position="129"/>
        <end position="152"/>
    </location>
</feature>
<sequence>MTHCTRWNLAHPHYDPWMILAMYLALAAVCFGTNTGLTISRYGFRDRLTWMSAAIWAAFIVCSCCAWMPHAPKVVALLLTGGLATLLLSSTTRRLVLCVLAPTAAYAATEAVFILLSRPTSIPHTSASAIPNIIFGTIAFLASIVIEAIVLARIRPVLLGQIASA</sequence>
<organism evidence="2 3">
    <name type="scientific">Candidatus Sulfotelmatobacter kueseliae</name>
    <dbReference type="NCBI Taxonomy" id="2042962"/>
    <lineage>
        <taxon>Bacteria</taxon>
        <taxon>Pseudomonadati</taxon>
        <taxon>Acidobacteriota</taxon>
        <taxon>Terriglobia</taxon>
        <taxon>Terriglobales</taxon>
        <taxon>Candidatus Korobacteraceae</taxon>
        <taxon>Candidatus Sulfotelmatobacter</taxon>
    </lineage>
</organism>
<accession>A0A2U3K0M8</accession>
<dbReference type="AlphaFoldDB" id="A0A2U3K0M8"/>
<evidence type="ECO:0000313" key="2">
    <source>
        <dbReference type="EMBL" id="SPF33213.1"/>
    </source>
</evidence>
<keyword evidence="1" id="KW-0812">Transmembrane</keyword>
<evidence type="ECO:0000313" key="3">
    <source>
        <dbReference type="Proteomes" id="UP000238701"/>
    </source>
</evidence>
<reference evidence="3" key="1">
    <citation type="submission" date="2018-02" db="EMBL/GenBank/DDBJ databases">
        <authorList>
            <person name="Hausmann B."/>
        </authorList>
    </citation>
    <scope>NUCLEOTIDE SEQUENCE [LARGE SCALE GENOMIC DNA]</scope>
    <source>
        <strain evidence="3">Peat soil MAG SbA1</strain>
    </source>
</reference>
<name>A0A2U3K0M8_9BACT</name>
<feature type="transmembrane region" description="Helical" evidence="1">
    <location>
        <begin position="17"/>
        <end position="37"/>
    </location>
</feature>
<dbReference type="EMBL" id="OMOD01000019">
    <property type="protein sequence ID" value="SPF33213.1"/>
    <property type="molecule type" value="Genomic_DNA"/>
</dbReference>
<evidence type="ECO:0000256" key="1">
    <source>
        <dbReference type="SAM" id="Phobius"/>
    </source>
</evidence>
<dbReference type="Proteomes" id="UP000238701">
    <property type="component" value="Unassembled WGS sequence"/>
</dbReference>
<proteinExistence type="predicted"/>
<keyword evidence="1" id="KW-0472">Membrane</keyword>
<feature type="transmembrane region" description="Helical" evidence="1">
    <location>
        <begin position="49"/>
        <end position="68"/>
    </location>
</feature>
<protein>
    <submittedName>
        <fullName evidence="2">Uncharacterized protein</fullName>
    </submittedName>
</protein>
<feature type="transmembrane region" description="Helical" evidence="1">
    <location>
        <begin position="95"/>
        <end position="117"/>
    </location>
</feature>